<keyword evidence="2" id="KW-1185">Reference proteome</keyword>
<accession>A0ACB6QGT0</accession>
<gene>
    <name evidence="1" type="ORF">BDR25DRAFT_345760</name>
</gene>
<proteinExistence type="predicted"/>
<evidence type="ECO:0000313" key="2">
    <source>
        <dbReference type="Proteomes" id="UP000799755"/>
    </source>
</evidence>
<name>A0ACB6QGT0_9PLEO</name>
<sequence length="355" mass="37522">MRAARYYGKGDIRIENDVEEERCGEGKVRIAPSYVGICGTDLHEFTGGPTFAPLKPHPITKETLPITLGHEFSGVVTEVGPGVNTLQVGQHVVVQPTLYCGTCSACLAGFENVCYKGGFIGLSGSGGGLSDSVVVPAGSVLKLPGKIPLDIGALVEPLSVAWHAISAAHLTQESTVLVLGGGPIGLAVVQCLVALKTHKIILSEVSKSRQRFAREFGAHHVIDPKTNDLVAASKELSGSDGPDVVFDCAGVPASLATACQAVKARGTVVNVAIWEKEVPFQPNMLVFKEAKYTAVLGYQREDFQAVIDHLANGSLKPEKMITSKIRLEDLVEGGIKALINDKESHVKILVEVGGK</sequence>
<dbReference type="Proteomes" id="UP000799755">
    <property type="component" value="Unassembled WGS sequence"/>
</dbReference>
<organism evidence="1 2">
    <name type="scientific">Lindgomyces ingoldianus</name>
    <dbReference type="NCBI Taxonomy" id="673940"/>
    <lineage>
        <taxon>Eukaryota</taxon>
        <taxon>Fungi</taxon>
        <taxon>Dikarya</taxon>
        <taxon>Ascomycota</taxon>
        <taxon>Pezizomycotina</taxon>
        <taxon>Dothideomycetes</taxon>
        <taxon>Pleosporomycetidae</taxon>
        <taxon>Pleosporales</taxon>
        <taxon>Lindgomycetaceae</taxon>
        <taxon>Lindgomyces</taxon>
    </lineage>
</organism>
<reference evidence="1" key="1">
    <citation type="journal article" date="2020" name="Stud. Mycol.">
        <title>101 Dothideomycetes genomes: a test case for predicting lifestyles and emergence of pathogens.</title>
        <authorList>
            <person name="Haridas S."/>
            <person name="Albert R."/>
            <person name="Binder M."/>
            <person name="Bloem J."/>
            <person name="Labutti K."/>
            <person name="Salamov A."/>
            <person name="Andreopoulos B."/>
            <person name="Baker S."/>
            <person name="Barry K."/>
            <person name="Bills G."/>
            <person name="Bluhm B."/>
            <person name="Cannon C."/>
            <person name="Castanera R."/>
            <person name="Culley D."/>
            <person name="Daum C."/>
            <person name="Ezra D."/>
            <person name="Gonzalez J."/>
            <person name="Henrissat B."/>
            <person name="Kuo A."/>
            <person name="Liang C."/>
            <person name="Lipzen A."/>
            <person name="Lutzoni F."/>
            <person name="Magnuson J."/>
            <person name="Mondo S."/>
            <person name="Nolan M."/>
            <person name="Ohm R."/>
            <person name="Pangilinan J."/>
            <person name="Park H.-J."/>
            <person name="Ramirez L."/>
            <person name="Alfaro M."/>
            <person name="Sun H."/>
            <person name="Tritt A."/>
            <person name="Yoshinaga Y."/>
            <person name="Zwiers L.-H."/>
            <person name="Turgeon B."/>
            <person name="Goodwin S."/>
            <person name="Spatafora J."/>
            <person name="Crous P."/>
            <person name="Grigoriev I."/>
        </authorList>
    </citation>
    <scope>NUCLEOTIDE SEQUENCE</scope>
    <source>
        <strain evidence="1">ATCC 200398</strain>
    </source>
</reference>
<protein>
    <submittedName>
        <fullName evidence="1">GroES-like protein</fullName>
    </submittedName>
</protein>
<evidence type="ECO:0000313" key="1">
    <source>
        <dbReference type="EMBL" id="KAF2466188.1"/>
    </source>
</evidence>
<comment type="caution">
    <text evidence="1">The sequence shown here is derived from an EMBL/GenBank/DDBJ whole genome shotgun (WGS) entry which is preliminary data.</text>
</comment>
<dbReference type="EMBL" id="MU003526">
    <property type="protein sequence ID" value="KAF2466188.1"/>
    <property type="molecule type" value="Genomic_DNA"/>
</dbReference>